<keyword evidence="5" id="KW-0411">Iron-sulfur</keyword>
<evidence type="ECO:0000256" key="5">
    <source>
        <dbReference type="ARBA" id="ARBA00023014"/>
    </source>
</evidence>
<dbReference type="InterPro" id="IPR002792">
    <property type="entry name" value="TRAM_dom"/>
</dbReference>
<dbReference type="GO" id="GO:0005829">
    <property type="term" value="C:cytosol"/>
    <property type="evidence" value="ECO:0007669"/>
    <property type="project" value="TreeGrafter"/>
</dbReference>
<comment type="caution">
    <text evidence="8">The sequence shown here is derived from an EMBL/GenBank/DDBJ whole genome shotgun (WGS) entry which is preliminary data.</text>
</comment>
<evidence type="ECO:0000256" key="2">
    <source>
        <dbReference type="ARBA" id="ARBA00022691"/>
    </source>
</evidence>
<evidence type="ECO:0000313" key="8">
    <source>
        <dbReference type="EMBL" id="KAI7843090.1"/>
    </source>
</evidence>
<dbReference type="InterPro" id="IPR023404">
    <property type="entry name" value="rSAM_horseshoe"/>
</dbReference>
<accession>A0AAD5DW09</accession>
<gene>
    <name evidence="8" type="ORF">COHA_003261</name>
</gene>
<evidence type="ECO:0000313" key="9">
    <source>
        <dbReference type="Proteomes" id="UP001205105"/>
    </source>
</evidence>
<dbReference type="Proteomes" id="UP001205105">
    <property type="component" value="Unassembled WGS sequence"/>
</dbReference>
<feature type="domain" description="Radical SAM core" evidence="7">
    <location>
        <begin position="1"/>
        <end position="206"/>
    </location>
</feature>
<evidence type="ECO:0000256" key="3">
    <source>
        <dbReference type="ARBA" id="ARBA00022723"/>
    </source>
</evidence>
<dbReference type="PROSITE" id="PS51918">
    <property type="entry name" value="RADICAL_SAM"/>
    <property type="match status" value="1"/>
</dbReference>
<evidence type="ECO:0000259" key="6">
    <source>
        <dbReference type="PROSITE" id="PS50926"/>
    </source>
</evidence>
<dbReference type="Pfam" id="PF18693">
    <property type="entry name" value="TRAM_2"/>
    <property type="match status" value="1"/>
</dbReference>
<feature type="domain" description="TRAM" evidence="6">
    <location>
        <begin position="209"/>
        <end position="282"/>
    </location>
</feature>
<evidence type="ECO:0000259" key="7">
    <source>
        <dbReference type="PROSITE" id="PS51918"/>
    </source>
</evidence>
<dbReference type="PANTHER" id="PTHR43837:SF1">
    <property type="entry name" value="RIBOSOMAL PROTEIN US12 METHYLTHIOTRANSFERASE RIMO"/>
    <property type="match status" value="1"/>
</dbReference>
<dbReference type="InterPro" id="IPR006638">
    <property type="entry name" value="Elp3/MiaA/NifB-like_rSAM"/>
</dbReference>
<reference evidence="8" key="1">
    <citation type="submission" date="2020-11" db="EMBL/GenBank/DDBJ databases">
        <title>Chlorella ohadii genome sequencing and assembly.</title>
        <authorList>
            <person name="Murik O."/>
            <person name="Treves H."/>
            <person name="Kedem I."/>
            <person name="Shotland Y."/>
            <person name="Kaplan A."/>
        </authorList>
    </citation>
    <scope>NUCLEOTIDE SEQUENCE</scope>
    <source>
        <strain evidence="8">1</strain>
    </source>
</reference>
<dbReference type="SUPFAM" id="SSF102114">
    <property type="entry name" value="Radical SAM enzymes"/>
    <property type="match status" value="1"/>
</dbReference>
<protein>
    <submittedName>
        <fullName evidence="8">Uncharacterized protein</fullName>
    </submittedName>
</protein>
<dbReference type="InterPro" id="IPR058240">
    <property type="entry name" value="rSAM_sf"/>
</dbReference>
<dbReference type="Gene3D" id="3.80.30.20">
    <property type="entry name" value="tm_1862 like domain"/>
    <property type="match status" value="1"/>
</dbReference>
<evidence type="ECO:0000256" key="1">
    <source>
        <dbReference type="ARBA" id="ARBA00022485"/>
    </source>
</evidence>
<dbReference type="Gene3D" id="2.40.50.140">
    <property type="entry name" value="Nucleic acid-binding proteins"/>
    <property type="match status" value="1"/>
</dbReference>
<sequence length="282" mass="32046">MLPPGKFRSKPWQAVLDEARHLVDSGVVELNLIAEDTNQYGMERRDGKDLAQLLQELGKLEGLRWIRLLYCYPSYFSEALIDEIASNPKVCKYIDIPLQHISNLTLLAMNRPPQAHTLKLLHTLRERIPGLALRTTFISGFPGETEEQHCELVDFCTNFKFERMGCFQYSAEDGTPAAELPEQIEDEVREARRDELVSLQQRLGEEWAKTRVGQEIDVLVDGHTEDGELYGRSQWDAPDIDPIVFLLQPEEASGIPPLEIGQMRRCRVLGTSIFDLEATPVA</sequence>
<dbReference type="PANTHER" id="PTHR43837">
    <property type="entry name" value="RIBOSOMAL PROTEIN S12 METHYLTHIOTRANSFERASE RIMO"/>
    <property type="match status" value="1"/>
</dbReference>
<dbReference type="GO" id="GO:0051539">
    <property type="term" value="F:4 iron, 4 sulfur cluster binding"/>
    <property type="evidence" value="ECO:0007669"/>
    <property type="project" value="UniProtKB-KW"/>
</dbReference>
<dbReference type="GO" id="GO:0035599">
    <property type="term" value="F:aspartic acid methylthiotransferase activity"/>
    <property type="evidence" value="ECO:0007669"/>
    <property type="project" value="TreeGrafter"/>
</dbReference>
<dbReference type="Pfam" id="PF04055">
    <property type="entry name" value="Radical_SAM"/>
    <property type="match status" value="1"/>
</dbReference>
<keyword evidence="2" id="KW-0949">S-adenosyl-L-methionine</keyword>
<dbReference type="EMBL" id="JADXDR010000043">
    <property type="protein sequence ID" value="KAI7843090.1"/>
    <property type="molecule type" value="Genomic_DNA"/>
</dbReference>
<evidence type="ECO:0000256" key="4">
    <source>
        <dbReference type="ARBA" id="ARBA00023004"/>
    </source>
</evidence>
<keyword evidence="3" id="KW-0479">Metal-binding</keyword>
<keyword evidence="9" id="KW-1185">Reference proteome</keyword>
<keyword evidence="1" id="KW-0004">4Fe-4S</keyword>
<keyword evidence="4" id="KW-0408">Iron</keyword>
<dbReference type="AlphaFoldDB" id="A0AAD5DW09"/>
<dbReference type="SMART" id="SM00729">
    <property type="entry name" value="Elp3"/>
    <property type="match status" value="1"/>
</dbReference>
<dbReference type="InterPro" id="IPR012340">
    <property type="entry name" value="NA-bd_OB-fold"/>
</dbReference>
<dbReference type="InterPro" id="IPR007197">
    <property type="entry name" value="rSAM"/>
</dbReference>
<dbReference type="PROSITE" id="PS50926">
    <property type="entry name" value="TRAM"/>
    <property type="match status" value="1"/>
</dbReference>
<name>A0AAD5DW09_9CHLO</name>
<dbReference type="InterPro" id="IPR005840">
    <property type="entry name" value="Ribosomal_uS12_MeSTrfase_RimO"/>
</dbReference>
<organism evidence="8 9">
    <name type="scientific">Chlorella ohadii</name>
    <dbReference type="NCBI Taxonomy" id="2649997"/>
    <lineage>
        <taxon>Eukaryota</taxon>
        <taxon>Viridiplantae</taxon>
        <taxon>Chlorophyta</taxon>
        <taxon>core chlorophytes</taxon>
        <taxon>Trebouxiophyceae</taxon>
        <taxon>Chlorellales</taxon>
        <taxon>Chlorellaceae</taxon>
        <taxon>Chlorella clade</taxon>
        <taxon>Chlorella</taxon>
    </lineage>
</organism>
<proteinExistence type="predicted"/>
<dbReference type="GO" id="GO:0046872">
    <property type="term" value="F:metal ion binding"/>
    <property type="evidence" value="ECO:0007669"/>
    <property type="project" value="UniProtKB-KW"/>
</dbReference>